<dbReference type="SUPFAM" id="SSF56601">
    <property type="entry name" value="beta-lactamase/transpeptidase-like"/>
    <property type="match status" value="1"/>
</dbReference>
<reference evidence="1 2" key="1">
    <citation type="submission" date="2019-10" db="EMBL/GenBank/DDBJ databases">
        <title>Three novel species isolated from a subtropical stream in China.</title>
        <authorList>
            <person name="Lu H."/>
        </authorList>
    </citation>
    <scope>NUCLEOTIDE SEQUENCE [LARGE SCALE GENOMIC DNA]</scope>
    <source>
        <strain evidence="1 2">FT13W</strain>
    </source>
</reference>
<accession>A0A6I1HW51</accession>
<evidence type="ECO:0000313" key="2">
    <source>
        <dbReference type="Proteomes" id="UP000468717"/>
    </source>
</evidence>
<evidence type="ECO:0000313" key="1">
    <source>
        <dbReference type="EMBL" id="KAB8057011.1"/>
    </source>
</evidence>
<dbReference type="EMBL" id="WFLI01000136">
    <property type="protein sequence ID" value="KAB8057011.1"/>
    <property type="molecule type" value="Genomic_DNA"/>
</dbReference>
<comment type="caution">
    <text evidence="1">The sequence shown here is derived from an EMBL/GenBank/DDBJ whole genome shotgun (WGS) entry which is preliminary data.</text>
</comment>
<proteinExistence type="predicted"/>
<dbReference type="Proteomes" id="UP000468717">
    <property type="component" value="Unassembled WGS sequence"/>
</dbReference>
<keyword evidence="2" id="KW-1185">Reference proteome</keyword>
<dbReference type="RefSeq" id="WP_152285389.1">
    <property type="nucleotide sequence ID" value="NZ_WFLI01000136.1"/>
</dbReference>
<feature type="non-terminal residue" evidence="1">
    <location>
        <position position="93"/>
    </location>
</feature>
<dbReference type="InterPro" id="IPR012338">
    <property type="entry name" value="Beta-lactam/transpept-like"/>
</dbReference>
<dbReference type="AlphaFoldDB" id="A0A6I1HW51"/>
<feature type="non-terminal residue" evidence="1">
    <location>
        <position position="1"/>
    </location>
</feature>
<protein>
    <submittedName>
        <fullName evidence="1">Uncharacterized protein</fullName>
    </submittedName>
</protein>
<sequence>GGTAARIFAGVQYTVGGKTGTAQVVGIKKNEKYNAKLLAERPMAGSDAGEAKADTAIYDRESISWCCNSRGVYSGSMKNGLSDCTTKSIHEPG</sequence>
<gene>
    <name evidence="1" type="ORF">GCN75_28975</name>
</gene>
<name>A0A6I1HW51_9BURK</name>
<dbReference type="Gene3D" id="3.30.450.330">
    <property type="match status" value="1"/>
</dbReference>
<organism evidence="1 2">
    <name type="scientific">Janthinobacterium violaceinigrum</name>
    <dbReference type="NCBI Taxonomy" id="2654252"/>
    <lineage>
        <taxon>Bacteria</taxon>
        <taxon>Pseudomonadati</taxon>
        <taxon>Pseudomonadota</taxon>
        <taxon>Betaproteobacteria</taxon>
        <taxon>Burkholderiales</taxon>
        <taxon>Oxalobacteraceae</taxon>
        <taxon>Janthinobacterium</taxon>
    </lineage>
</organism>